<comment type="caution">
    <text evidence="5">The sequence shown here is derived from an EMBL/GenBank/DDBJ whole genome shotgun (WGS) entry which is preliminary data.</text>
</comment>
<dbReference type="Pfam" id="PF10230">
    <property type="entry name" value="LIDHydrolase"/>
    <property type="match status" value="1"/>
</dbReference>
<evidence type="ECO:0008006" key="6">
    <source>
        <dbReference type="Google" id="ProtNLM"/>
    </source>
</evidence>
<evidence type="ECO:0000256" key="1">
    <source>
        <dbReference type="ARBA" id="ARBA00004502"/>
    </source>
</evidence>
<dbReference type="KEGG" id="dcr:108216158"/>
<comment type="subcellular location">
    <subcellularLocation>
        <location evidence="1">Lipid droplet</location>
    </subcellularLocation>
</comment>
<dbReference type="AlphaFoldDB" id="A0A165YT08"/>
<dbReference type="Gene3D" id="3.40.50.1820">
    <property type="entry name" value="alpha/beta hydrolase"/>
    <property type="match status" value="1"/>
</dbReference>
<dbReference type="InterPro" id="IPR029058">
    <property type="entry name" value="AB_hydrolase_fold"/>
</dbReference>
<dbReference type="GO" id="GO:0016298">
    <property type="term" value="F:lipase activity"/>
    <property type="evidence" value="ECO:0007669"/>
    <property type="project" value="InterPro"/>
</dbReference>
<gene>
    <name evidence="5" type="ORF">DCAR_013430</name>
</gene>
<protein>
    <recommendedName>
        <fullName evidence="6">AB hydrolase-1 domain-containing protein</fullName>
    </recommendedName>
</protein>
<comment type="similarity">
    <text evidence="2">Belongs to the AB hydrolase superfamily. LDAH family.</text>
</comment>
<dbReference type="Gramene" id="KZM99208">
    <property type="protein sequence ID" value="KZM99208"/>
    <property type="gene ID" value="DCAR_013430"/>
</dbReference>
<organism evidence="5">
    <name type="scientific">Daucus carota subsp. sativus</name>
    <name type="common">Carrot</name>
    <dbReference type="NCBI Taxonomy" id="79200"/>
    <lineage>
        <taxon>Eukaryota</taxon>
        <taxon>Viridiplantae</taxon>
        <taxon>Streptophyta</taxon>
        <taxon>Embryophyta</taxon>
        <taxon>Tracheophyta</taxon>
        <taxon>Spermatophyta</taxon>
        <taxon>Magnoliopsida</taxon>
        <taxon>eudicotyledons</taxon>
        <taxon>Gunneridae</taxon>
        <taxon>Pentapetalae</taxon>
        <taxon>asterids</taxon>
        <taxon>campanulids</taxon>
        <taxon>Apiales</taxon>
        <taxon>Apiaceae</taxon>
        <taxon>Apioideae</taxon>
        <taxon>Scandiceae</taxon>
        <taxon>Daucinae</taxon>
        <taxon>Daucus</taxon>
        <taxon>Daucus sect. Daucus</taxon>
    </lineage>
</organism>
<name>A0A165YT08_DAUCS</name>
<proteinExistence type="inferred from homology"/>
<dbReference type="GO" id="GO:0019915">
    <property type="term" value="P:lipid storage"/>
    <property type="evidence" value="ECO:0007669"/>
    <property type="project" value="InterPro"/>
</dbReference>
<accession>A0A165YT08</accession>
<sequence length="346" mass="39007">MLFKSLLSPCARARSFSLLIHSRSISAMKSRANLEMDRGNLNLIPPRKHTATIRLSNVSGRQADLLEIYAKNPTLHVLFIPGNPGVISFYTDFLESLYELLGGTASITAIGQIAQTKRNLERGRLYSLEEQIEHKLDFIKQELNNIEVPIVLIAHSIGCYISIELLRRSSAKVIYCIELYPFLEINKRSSQQSVIRKVAASPFLCATLSSIVALLGLLPANVTRYLVRNSVGKSWSSTAVDALCDNLLQYNVMQNVFFMARTEFIKLLEPPDWAFLRDKRNQIAFLFGDDDHWGPLEMSEEIAKQVPNAHLVIEREGHTHAFSCTEKGSVWVAQHVARLIKKQISN</sequence>
<evidence type="ECO:0000256" key="3">
    <source>
        <dbReference type="ARBA" id="ARBA00022677"/>
    </source>
</evidence>
<dbReference type="OrthoDB" id="448051at2759"/>
<dbReference type="GO" id="GO:0005811">
    <property type="term" value="C:lipid droplet"/>
    <property type="evidence" value="ECO:0007669"/>
    <property type="project" value="UniProtKB-SubCell"/>
</dbReference>
<dbReference type="EMBL" id="LNRQ01000004">
    <property type="protein sequence ID" value="KZM99208.1"/>
    <property type="molecule type" value="Genomic_DNA"/>
</dbReference>
<dbReference type="SUPFAM" id="SSF53474">
    <property type="entry name" value="alpha/beta-Hydrolases"/>
    <property type="match status" value="1"/>
</dbReference>
<evidence type="ECO:0000313" key="5">
    <source>
        <dbReference type="EMBL" id="KZM99208.1"/>
    </source>
</evidence>
<evidence type="ECO:0000256" key="2">
    <source>
        <dbReference type="ARBA" id="ARBA00008300"/>
    </source>
</evidence>
<dbReference type="InterPro" id="IPR019363">
    <property type="entry name" value="LDAH"/>
</dbReference>
<dbReference type="OMA" id="WVPVSYY"/>
<reference evidence="5" key="1">
    <citation type="journal article" date="2016" name="Nat. Genet.">
        <title>A high-quality carrot genome assembly provides new insights into carotenoid accumulation and asterid genome evolution.</title>
        <authorList>
            <person name="Iorizzo M."/>
            <person name="Ellison S."/>
            <person name="Senalik D."/>
            <person name="Zeng P."/>
            <person name="Satapoomin P."/>
            <person name="Huang J."/>
            <person name="Bowman M."/>
            <person name="Iovene M."/>
            <person name="Sanseverino W."/>
            <person name="Cavagnaro P."/>
            <person name="Yildiz M."/>
            <person name="Macko-Podgorni A."/>
            <person name="Moranska E."/>
            <person name="Grzebelus E."/>
            <person name="Grzebelus D."/>
            <person name="Ashrafi H."/>
            <person name="Zheng Z."/>
            <person name="Cheng S."/>
            <person name="Spooner D."/>
            <person name="Van Deynze A."/>
            <person name="Simon P."/>
        </authorList>
    </citation>
    <scope>NUCLEOTIDE SEQUENCE [LARGE SCALE GENOMIC DNA]</scope>
    <source>
        <tissue evidence="5">Leaf</tissue>
    </source>
</reference>
<dbReference type="PANTHER" id="PTHR13390">
    <property type="entry name" value="LIPASE"/>
    <property type="match status" value="1"/>
</dbReference>
<dbReference type="PANTHER" id="PTHR13390:SF0">
    <property type="entry name" value="LIPID DROPLET-ASSOCIATED HYDROLASE"/>
    <property type="match status" value="1"/>
</dbReference>
<keyword evidence="3" id="KW-0551">Lipid droplet</keyword>
<keyword evidence="4" id="KW-0378">Hydrolase</keyword>
<evidence type="ECO:0000256" key="4">
    <source>
        <dbReference type="ARBA" id="ARBA00022801"/>
    </source>
</evidence>